<organism evidence="1 2">
    <name type="scientific">Knipowitschia caucasica</name>
    <name type="common">Caucasian dwarf goby</name>
    <name type="synonym">Pomatoschistus caucasicus</name>
    <dbReference type="NCBI Taxonomy" id="637954"/>
    <lineage>
        <taxon>Eukaryota</taxon>
        <taxon>Metazoa</taxon>
        <taxon>Chordata</taxon>
        <taxon>Craniata</taxon>
        <taxon>Vertebrata</taxon>
        <taxon>Euteleostomi</taxon>
        <taxon>Actinopterygii</taxon>
        <taxon>Neopterygii</taxon>
        <taxon>Teleostei</taxon>
        <taxon>Neoteleostei</taxon>
        <taxon>Acanthomorphata</taxon>
        <taxon>Gobiaria</taxon>
        <taxon>Gobiiformes</taxon>
        <taxon>Gobioidei</taxon>
        <taxon>Gobiidae</taxon>
        <taxon>Gobiinae</taxon>
        <taxon>Knipowitschia</taxon>
    </lineage>
</organism>
<dbReference type="GO" id="GO:0036297">
    <property type="term" value="P:interstrand cross-link repair"/>
    <property type="evidence" value="ECO:0007669"/>
    <property type="project" value="InterPro"/>
</dbReference>
<dbReference type="PANTHER" id="PTHR15254:SF2">
    <property type="entry name" value="FANCONI ANEMIA GROUP G PROTEIN"/>
    <property type="match status" value="1"/>
</dbReference>
<dbReference type="Gene3D" id="1.25.40.10">
    <property type="entry name" value="Tetratricopeptide repeat domain"/>
    <property type="match status" value="2"/>
</dbReference>
<keyword evidence="2" id="KW-1185">Reference proteome</keyword>
<dbReference type="InterPro" id="IPR039684">
    <property type="entry name" value="FANCG"/>
</dbReference>
<dbReference type="EMBL" id="OZ035831">
    <property type="protein sequence ID" value="CAL1615982.1"/>
    <property type="molecule type" value="Genomic_DNA"/>
</dbReference>
<evidence type="ECO:0000313" key="2">
    <source>
        <dbReference type="Proteomes" id="UP001497482"/>
    </source>
</evidence>
<dbReference type="SMART" id="SM00028">
    <property type="entry name" value="TPR"/>
    <property type="match status" value="3"/>
</dbReference>
<dbReference type="InterPro" id="IPR011990">
    <property type="entry name" value="TPR-like_helical_dom_sf"/>
</dbReference>
<gene>
    <name evidence="1" type="ORF">KC01_LOCUS41833</name>
</gene>
<dbReference type="PANTHER" id="PTHR15254">
    <property type="entry name" value="FANCONI ANEMIA GROUP G PROTEIN FAMILY MEMBER"/>
    <property type="match status" value="1"/>
</dbReference>
<dbReference type="Proteomes" id="UP001497482">
    <property type="component" value="Chromosome 9"/>
</dbReference>
<dbReference type="AlphaFoldDB" id="A0AAV2MS02"/>
<sequence>MTPLQERWIQENNELVTKWKISEKQTDGNVIQDQRLSNLRGFSTEFHKLLSKIQGAPSLSGVSQLELTVMFNACVFSIALSEFSKVEMMITDVLNKVLQMSGCLPVIHRSTDCLLYWREVTEKAVNHIDLKVCYGRLFCLQWAIWVATQNCHNISQMKENTSLFILAETKNNEQLNSFLLVLEIKELIELLNVCSLIGEGAERFKDGRYSEALSPLQKASSFTAPRGAVALTHLLLGSCFLQTKHPQMALVCFRKALETDGHCVSALYQSMLIYKQLGNKQAEIQALELLHSALNLTHTSECITGSRLLISSELLLSSATMKNLLEVPSAQTVLRNLALRCIHHGRVAEGVEYYLDLLVIFHTDHPYPYLSNMEVPSLPRLAELYLEAAAALLMVQRHADCMALCEEVVGTTQDLLPERLVMERSSLDAESGDPLEHGDKVAMVLWAGAAKLLKGHCYIHLKDWKQALTHYTRCLDLLFRLHFKSNGCQTQIPTDVVTEVGSSQRPPSKFAYIPRMYQCWLMVWRSAVETEEETGSSQLLEK</sequence>
<dbReference type="InterPro" id="IPR019734">
    <property type="entry name" value="TPR_rpt"/>
</dbReference>
<evidence type="ECO:0000313" key="1">
    <source>
        <dbReference type="EMBL" id="CAL1615982.1"/>
    </source>
</evidence>
<protein>
    <recommendedName>
        <fullName evidence="3">FA complementation group G</fullName>
    </recommendedName>
</protein>
<name>A0AAV2MS02_KNICA</name>
<evidence type="ECO:0008006" key="3">
    <source>
        <dbReference type="Google" id="ProtNLM"/>
    </source>
</evidence>
<dbReference type="SUPFAM" id="SSF48452">
    <property type="entry name" value="TPR-like"/>
    <property type="match status" value="1"/>
</dbReference>
<dbReference type="GO" id="GO:0043240">
    <property type="term" value="C:Fanconi anaemia nuclear complex"/>
    <property type="evidence" value="ECO:0007669"/>
    <property type="project" value="InterPro"/>
</dbReference>
<accession>A0AAV2MS02</accession>
<reference evidence="1 2" key="1">
    <citation type="submission" date="2024-04" db="EMBL/GenBank/DDBJ databases">
        <authorList>
            <person name="Waldvogel A.-M."/>
            <person name="Schoenle A."/>
        </authorList>
    </citation>
    <scope>NUCLEOTIDE SEQUENCE [LARGE SCALE GENOMIC DNA]</scope>
</reference>
<proteinExistence type="predicted"/>